<name>A0ABN1H3F7_9CAUL</name>
<dbReference type="PANTHER" id="PTHR42760">
    <property type="entry name" value="SHORT-CHAIN DEHYDROGENASES/REDUCTASES FAMILY MEMBER"/>
    <property type="match status" value="1"/>
</dbReference>
<dbReference type="Gene3D" id="3.40.50.720">
    <property type="entry name" value="NAD(P)-binding Rossmann-like Domain"/>
    <property type="match status" value="1"/>
</dbReference>
<reference evidence="4 5" key="1">
    <citation type="journal article" date="2019" name="Int. J. Syst. Evol. Microbiol.">
        <title>The Global Catalogue of Microorganisms (GCM) 10K type strain sequencing project: providing services to taxonomists for standard genome sequencing and annotation.</title>
        <authorList>
            <consortium name="The Broad Institute Genomics Platform"/>
            <consortium name="The Broad Institute Genome Sequencing Center for Infectious Disease"/>
            <person name="Wu L."/>
            <person name="Ma J."/>
        </authorList>
    </citation>
    <scope>NUCLEOTIDE SEQUENCE [LARGE SCALE GENOMIC DNA]</scope>
    <source>
        <strain evidence="4 5">JCM 12928</strain>
    </source>
</reference>
<evidence type="ECO:0000313" key="4">
    <source>
        <dbReference type="EMBL" id="GAA0627537.1"/>
    </source>
</evidence>
<dbReference type="InterPro" id="IPR002347">
    <property type="entry name" value="SDR_fam"/>
</dbReference>
<dbReference type="InterPro" id="IPR036291">
    <property type="entry name" value="NAD(P)-bd_dom_sf"/>
</dbReference>
<evidence type="ECO:0000313" key="5">
    <source>
        <dbReference type="Proteomes" id="UP001501352"/>
    </source>
</evidence>
<dbReference type="Proteomes" id="UP001501352">
    <property type="component" value="Unassembled WGS sequence"/>
</dbReference>
<dbReference type="PROSITE" id="PS00061">
    <property type="entry name" value="ADH_SHORT"/>
    <property type="match status" value="1"/>
</dbReference>
<comment type="similarity">
    <text evidence="1">Belongs to the short-chain dehydrogenases/reductases (SDR) family.</text>
</comment>
<evidence type="ECO:0000256" key="2">
    <source>
        <dbReference type="ARBA" id="ARBA00023002"/>
    </source>
</evidence>
<gene>
    <name evidence="4" type="ORF">GCM10009422_25650</name>
</gene>
<comment type="caution">
    <text evidence="4">The sequence shown here is derived from an EMBL/GenBank/DDBJ whole genome shotgun (WGS) entry which is preliminary data.</text>
</comment>
<proteinExistence type="inferred from homology"/>
<dbReference type="RefSeq" id="WP_343794378.1">
    <property type="nucleotide sequence ID" value="NZ_BAAAGA010000006.1"/>
</dbReference>
<keyword evidence="2" id="KW-0560">Oxidoreductase</keyword>
<dbReference type="SMART" id="SM00822">
    <property type="entry name" value="PKS_KR"/>
    <property type="match status" value="1"/>
</dbReference>
<organism evidence="4 5">
    <name type="scientific">Brevundimonas kwangchunensis</name>
    <dbReference type="NCBI Taxonomy" id="322163"/>
    <lineage>
        <taxon>Bacteria</taxon>
        <taxon>Pseudomonadati</taxon>
        <taxon>Pseudomonadota</taxon>
        <taxon>Alphaproteobacteria</taxon>
        <taxon>Caulobacterales</taxon>
        <taxon>Caulobacteraceae</taxon>
        <taxon>Brevundimonas</taxon>
    </lineage>
</organism>
<feature type="domain" description="Ketoreductase" evidence="3">
    <location>
        <begin position="28"/>
        <end position="204"/>
    </location>
</feature>
<keyword evidence="5" id="KW-1185">Reference proteome</keyword>
<dbReference type="PANTHER" id="PTHR42760:SF133">
    <property type="entry name" value="3-OXOACYL-[ACYL-CARRIER-PROTEIN] REDUCTASE"/>
    <property type="match status" value="1"/>
</dbReference>
<dbReference type="NCBIfam" id="NF005559">
    <property type="entry name" value="PRK07231.1"/>
    <property type="match status" value="1"/>
</dbReference>
<accession>A0ABN1H3F7</accession>
<dbReference type="EMBL" id="BAAAGA010000006">
    <property type="protein sequence ID" value="GAA0627537.1"/>
    <property type="molecule type" value="Genomic_DNA"/>
</dbReference>
<dbReference type="InterPro" id="IPR020904">
    <property type="entry name" value="Sc_DH/Rdtase_CS"/>
</dbReference>
<protein>
    <submittedName>
        <fullName evidence="4">3-oxoacyl-ACP reductase FabG</fullName>
    </submittedName>
</protein>
<dbReference type="SUPFAM" id="SSF51735">
    <property type="entry name" value="NAD(P)-binding Rossmann-fold domains"/>
    <property type="match status" value="1"/>
</dbReference>
<dbReference type="PRINTS" id="PR00081">
    <property type="entry name" value="GDHRDH"/>
</dbReference>
<dbReference type="PRINTS" id="PR00080">
    <property type="entry name" value="SDRFAMILY"/>
</dbReference>
<dbReference type="InterPro" id="IPR057326">
    <property type="entry name" value="KR_dom"/>
</dbReference>
<evidence type="ECO:0000259" key="3">
    <source>
        <dbReference type="SMART" id="SM00822"/>
    </source>
</evidence>
<sequence length="267" mass="26993">MTKVSQSKVHNMDYSKGERVVGSVVQGKVAVVTGGASGIGAAVVDLLRAEGAIVVAVDLAEANAPLTDQGGFLQMDVSDPASVEAGFEAVVAACGRIDVLVNSAGIAREQPFLDTPLDAFDRIIAVNLRGSFITGQAAARHMVANGGGSIINIGSVSGLLGNAGRSAYGASKGGVTTLSKVMAVDLAAQGVRVNVVAPGPVETPLVAQVHSAKTRADWGVRTPAGRYGTPEEIAAAVLFLASDQSSYVTGHVLTVDGGFMAQGLPAR</sequence>
<evidence type="ECO:0000256" key="1">
    <source>
        <dbReference type="ARBA" id="ARBA00006484"/>
    </source>
</evidence>
<dbReference type="Pfam" id="PF13561">
    <property type="entry name" value="adh_short_C2"/>
    <property type="match status" value="1"/>
</dbReference>